<evidence type="ECO:0000313" key="2">
    <source>
        <dbReference type="Proteomes" id="UP000075714"/>
    </source>
</evidence>
<sequence>MSTFIRCMPELNRHVKGIARVEYASTGINAHCFSYSPGRSGVRPGDNQTAFGAHALENPIDTPLVILHYIGSIEEWRLQVSSYKENHVSGSNRKSQQWYEHVNNNSNGTYLEGRDAFLRMPRRPRPATIRTYSGPLKVL</sequence>
<protein>
    <submittedName>
        <fullName evidence="1">Uncharacterized protein</fullName>
    </submittedName>
</protein>
<dbReference type="AlphaFoldDB" id="A0A150FWI3"/>
<name>A0A150FWI3_GONPE</name>
<dbReference type="STRING" id="33097.A0A150FWI3"/>
<accession>A0A150FWI3</accession>
<comment type="caution">
    <text evidence="1">The sequence shown here is derived from an EMBL/GenBank/DDBJ whole genome shotgun (WGS) entry which is preliminary data.</text>
</comment>
<dbReference type="OrthoDB" id="2526284at2759"/>
<gene>
    <name evidence="1" type="ORF">GPECTOR_232g533</name>
</gene>
<organism evidence="1 2">
    <name type="scientific">Gonium pectorale</name>
    <name type="common">Green alga</name>
    <dbReference type="NCBI Taxonomy" id="33097"/>
    <lineage>
        <taxon>Eukaryota</taxon>
        <taxon>Viridiplantae</taxon>
        <taxon>Chlorophyta</taxon>
        <taxon>core chlorophytes</taxon>
        <taxon>Chlorophyceae</taxon>
        <taxon>CS clade</taxon>
        <taxon>Chlamydomonadales</taxon>
        <taxon>Volvocaceae</taxon>
        <taxon>Gonium</taxon>
    </lineage>
</organism>
<dbReference type="EMBL" id="LSYV01000231">
    <property type="protein sequence ID" value="KXZ41974.1"/>
    <property type="molecule type" value="Genomic_DNA"/>
</dbReference>
<dbReference type="Proteomes" id="UP000075714">
    <property type="component" value="Unassembled WGS sequence"/>
</dbReference>
<keyword evidence="2" id="KW-1185">Reference proteome</keyword>
<evidence type="ECO:0000313" key="1">
    <source>
        <dbReference type="EMBL" id="KXZ41974.1"/>
    </source>
</evidence>
<proteinExistence type="predicted"/>
<reference evidence="2" key="1">
    <citation type="journal article" date="2016" name="Nat. Commun.">
        <title>The Gonium pectorale genome demonstrates co-option of cell cycle regulation during the evolution of multicellularity.</title>
        <authorList>
            <person name="Hanschen E.R."/>
            <person name="Marriage T.N."/>
            <person name="Ferris P.J."/>
            <person name="Hamaji T."/>
            <person name="Toyoda A."/>
            <person name="Fujiyama A."/>
            <person name="Neme R."/>
            <person name="Noguchi H."/>
            <person name="Minakuchi Y."/>
            <person name="Suzuki M."/>
            <person name="Kawai-Toyooka H."/>
            <person name="Smith D.R."/>
            <person name="Sparks H."/>
            <person name="Anderson J."/>
            <person name="Bakaric R."/>
            <person name="Luria V."/>
            <person name="Karger A."/>
            <person name="Kirschner M.W."/>
            <person name="Durand P.M."/>
            <person name="Michod R.E."/>
            <person name="Nozaki H."/>
            <person name="Olson B.J."/>
        </authorList>
    </citation>
    <scope>NUCLEOTIDE SEQUENCE [LARGE SCALE GENOMIC DNA]</scope>
    <source>
        <strain evidence="2">NIES-2863</strain>
    </source>
</reference>